<dbReference type="AlphaFoldDB" id="A0A6J4HJZ4"/>
<name>A0A6J4HJZ4_9PROT</name>
<evidence type="ECO:0000256" key="1">
    <source>
        <dbReference type="SAM" id="MobiDB-lite"/>
    </source>
</evidence>
<protein>
    <submittedName>
        <fullName evidence="4">Uncharacterized protein</fullName>
    </submittedName>
</protein>
<sequence>MQYDAIAVAATLGLAFGQTAAEPSTFMGRGSGFAEEAAPSARAGEDRPSFSLMQRLVEQGLPRRALRHLAREIVEDPERAAALEHRIVPRTTLARRGEDGLLTPEESEKTERLARLYVQAARALGDPADAREFLARPHPELEGRAPLEAGLTDLGARRVEAILNGIEHGLPV</sequence>
<reference evidence="4" key="1">
    <citation type="submission" date="2020-02" db="EMBL/GenBank/DDBJ databases">
        <authorList>
            <person name="Meier V. D."/>
        </authorList>
    </citation>
    <scope>NUCLEOTIDE SEQUENCE</scope>
    <source>
        <strain evidence="4">AVDCRST_MAG04</strain>
    </source>
</reference>
<dbReference type="InterPro" id="IPR024467">
    <property type="entry name" value="Xre/MbcA/ParS-like_toxin-bd"/>
</dbReference>
<dbReference type="NCBIfam" id="TIGR02293">
    <property type="entry name" value="TAS_TIGR02293"/>
    <property type="match status" value="1"/>
</dbReference>
<feature type="region of interest" description="Disordered" evidence="1">
    <location>
        <begin position="27"/>
        <end position="47"/>
    </location>
</feature>
<gene>
    <name evidence="4" type="ORF">AVDCRST_MAG04-901</name>
</gene>
<proteinExistence type="predicted"/>
<dbReference type="GO" id="GO:0003677">
    <property type="term" value="F:DNA binding"/>
    <property type="evidence" value="ECO:0007669"/>
    <property type="project" value="InterPro"/>
</dbReference>
<feature type="domain" description="Antitoxin Xre/MbcA/ParS-like toxin-binding" evidence="2">
    <location>
        <begin position="120"/>
        <end position="169"/>
    </location>
</feature>
<accession>A0A6J4HJZ4</accession>
<dbReference type="Pfam" id="PF20432">
    <property type="entry name" value="Xre-like-HTH"/>
    <property type="match status" value="1"/>
</dbReference>
<dbReference type="InterPro" id="IPR011979">
    <property type="entry name" value="Antitox_Xre"/>
</dbReference>
<evidence type="ECO:0000313" key="4">
    <source>
        <dbReference type="EMBL" id="CAA9226619.1"/>
    </source>
</evidence>
<dbReference type="EMBL" id="CADCTL010000069">
    <property type="protein sequence ID" value="CAA9226619.1"/>
    <property type="molecule type" value="Genomic_DNA"/>
</dbReference>
<dbReference type="InterPro" id="IPR046847">
    <property type="entry name" value="Xre-like_HTH"/>
</dbReference>
<dbReference type="Pfam" id="PF09722">
    <property type="entry name" value="Xre_MbcA_ParS_C"/>
    <property type="match status" value="1"/>
</dbReference>
<evidence type="ECO:0000259" key="3">
    <source>
        <dbReference type="Pfam" id="PF20432"/>
    </source>
</evidence>
<organism evidence="4">
    <name type="scientific">uncultured Acetobacteraceae bacterium</name>
    <dbReference type="NCBI Taxonomy" id="169975"/>
    <lineage>
        <taxon>Bacteria</taxon>
        <taxon>Pseudomonadati</taxon>
        <taxon>Pseudomonadota</taxon>
        <taxon>Alphaproteobacteria</taxon>
        <taxon>Acetobacterales</taxon>
        <taxon>Acetobacteraceae</taxon>
        <taxon>environmental samples</taxon>
    </lineage>
</organism>
<evidence type="ECO:0000259" key="2">
    <source>
        <dbReference type="Pfam" id="PF09722"/>
    </source>
</evidence>
<feature type="domain" description="Antitoxin Xre-like helix-turn-helix" evidence="3">
    <location>
        <begin position="55"/>
        <end position="115"/>
    </location>
</feature>